<dbReference type="EMBL" id="KV454002">
    <property type="protein sequence ID" value="ODQ48033.1"/>
    <property type="molecule type" value="Genomic_DNA"/>
</dbReference>
<dbReference type="GO" id="GO:0003677">
    <property type="term" value="F:DNA binding"/>
    <property type="evidence" value="ECO:0007669"/>
    <property type="project" value="TreeGrafter"/>
</dbReference>
<protein>
    <recommendedName>
        <fullName evidence="4">cAMP-independent regulatory protein pac2</fullName>
    </recommendedName>
</protein>
<organism evidence="2 3">
    <name type="scientific">Pichia membranifaciens NRRL Y-2026</name>
    <dbReference type="NCBI Taxonomy" id="763406"/>
    <lineage>
        <taxon>Eukaryota</taxon>
        <taxon>Fungi</taxon>
        <taxon>Dikarya</taxon>
        <taxon>Ascomycota</taxon>
        <taxon>Saccharomycotina</taxon>
        <taxon>Pichiomycetes</taxon>
        <taxon>Pichiales</taxon>
        <taxon>Pichiaceae</taxon>
        <taxon>Pichia</taxon>
    </lineage>
</organism>
<sequence length="244" mass="26388">MESYNGILCTKRDALFLIEAAKQRLVPLVTQRFSSYERQTSIRAGAVFVWREQGSNIRRWTDGRKWSASRVSGVFLSYREMQPPRSQTSCHVVDEKHGGLIKQSFSYCAGSGDKFHVVGYAESDLAADPARLARCQRPSLDPRFRALAAAVDAAAADPAEPPRPTTAAGTGRKRALSVDSASPAKRLSTSPPPSPPSPASPLSPLRSQPPCPVLPPLQSLLGPAALGPCDFDRKTLLALRCSFS</sequence>
<keyword evidence="3" id="KW-1185">Reference proteome</keyword>
<dbReference type="PANTHER" id="PTHR28027:SF1">
    <property type="entry name" value="CAMP INDEPENDENT REGULATORY PROTEIN (AFU_ORTHOLOGUE AFUA_3G09640)"/>
    <property type="match status" value="1"/>
</dbReference>
<evidence type="ECO:0000313" key="3">
    <source>
        <dbReference type="Proteomes" id="UP000094455"/>
    </source>
</evidence>
<reference evidence="2 3" key="1">
    <citation type="journal article" date="2016" name="Proc. Natl. Acad. Sci. U.S.A.">
        <title>Comparative genomics of biotechnologically important yeasts.</title>
        <authorList>
            <person name="Riley R."/>
            <person name="Haridas S."/>
            <person name="Wolfe K.H."/>
            <person name="Lopes M.R."/>
            <person name="Hittinger C.T."/>
            <person name="Goeker M."/>
            <person name="Salamov A.A."/>
            <person name="Wisecaver J.H."/>
            <person name="Long T.M."/>
            <person name="Calvey C.H."/>
            <person name="Aerts A.L."/>
            <person name="Barry K.W."/>
            <person name="Choi C."/>
            <person name="Clum A."/>
            <person name="Coughlan A.Y."/>
            <person name="Deshpande S."/>
            <person name="Douglass A.P."/>
            <person name="Hanson S.J."/>
            <person name="Klenk H.-P."/>
            <person name="LaButti K.M."/>
            <person name="Lapidus A."/>
            <person name="Lindquist E.A."/>
            <person name="Lipzen A.M."/>
            <person name="Meier-Kolthoff J.P."/>
            <person name="Ohm R.A."/>
            <person name="Otillar R.P."/>
            <person name="Pangilinan J.L."/>
            <person name="Peng Y."/>
            <person name="Rokas A."/>
            <person name="Rosa C.A."/>
            <person name="Scheuner C."/>
            <person name="Sibirny A.A."/>
            <person name="Slot J.C."/>
            <person name="Stielow J.B."/>
            <person name="Sun H."/>
            <person name="Kurtzman C.P."/>
            <person name="Blackwell M."/>
            <person name="Grigoriev I.V."/>
            <person name="Jeffries T.W."/>
        </authorList>
    </citation>
    <scope>NUCLEOTIDE SEQUENCE [LARGE SCALE GENOMIC DNA]</scope>
    <source>
        <strain evidence="2 3">NRRL Y-2026</strain>
    </source>
</reference>
<dbReference type="PANTHER" id="PTHR28027">
    <property type="entry name" value="TRANSCRIPTIONAL REGULATOR MIT1"/>
    <property type="match status" value="1"/>
</dbReference>
<evidence type="ECO:0000256" key="1">
    <source>
        <dbReference type="SAM" id="MobiDB-lite"/>
    </source>
</evidence>
<dbReference type="RefSeq" id="XP_019019146.1">
    <property type="nucleotide sequence ID" value="XM_019159904.1"/>
</dbReference>
<dbReference type="Pfam" id="PF09729">
    <property type="entry name" value="Gti1_Pac2"/>
    <property type="match status" value="1"/>
</dbReference>
<dbReference type="Proteomes" id="UP000094455">
    <property type="component" value="Unassembled WGS sequence"/>
</dbReference>
<gene>
    <name evidence="2" type="ORF">PICMEDRAFT_122567</name>
</gene>
<dbReference type="AlphaFoldDB" id="A0A1E3NR48"/>
<feature type="compositionally biased region" description="Pro residues" evidence="1">
    <location>
        <begin position="190"/>
        <end position="213"/>
    </location>
</feature>
<feature type="region of interest" description="Disordered" evidence="1">
    <location>
        <begin position="153"/>
        <end position="213"/>
    </location>
</feature>
<evidence type="ECO:0000313" key="2">
    <source>
        <dbReference type="EMBL" id="ODQ48033.1"/>
    </source>
</evidence>
<name>A0A1E3NR48_9ASCO</name>
<evidence type="ECO:0008006" key="4">
    <source>
        <dbReference type="Google" id="ProtNLM"/>
    </source>
</evidence>
<accession>A0A1E3NR48</accession>
<proteinExistence type="predicted"/>
<dbReference type="InterPro" id="IPR018608">
    <property type="entry name" value="Gti1/Pac2"/>
</dbReference>
<dbReference type="GeneID" id="30176591"/>
<dbReference type="OrthoDB" id="5572844at2759"/>